<evidence type="ECO:0000256" key="1">
    <source>
        <dbReference type="SAM" id="MobiDB-lite"/>
    </source>
</evidence>
<protein>
    <submittedName>
        <fullName evidence="2">Uncharacterized protein</fullName>
    </submittedName>
</protein>
<gene>
    <name evidence="2" type="ORF">X975_14632</name>
</gene>
<organism evidence="2 3">
    <name type="scientific">Stegodyphus mimosarum</name>
    <name type="common">African social velvet spider</name>
    <dbReference type="NCBI Taxonomy" id="407821"/>
    <lineage>
        <taxon>Eukaryota</taxon>
        <taxon>Metazoa</taxon>
        <taxon>Ecdysozoa</taxon>
        <taxon>Arthropoda</taxon>
        <taxon>Chelicerata</taxon>
        <taxon>Arachnida</taxon>
        <taxon>Araneae</taxon>
        <taxon>Araneomorphae</taxon>
        <taxon>Entelegynae</taxon>
        <taxon>Eresoidea</taxon>
        <taxon>Eresidae</taxon>
        <taxon>Stegodyphus</taxon>
    </lineage>
</organism>
<feature type="region of interest" description="Disordered" evidence="1">
    <location>
        <begin position="1"/>
        <end position="21"/>
    </location>
</feature>
<evidence type="ECO:0000313" key="3">
    <source>
        <dbReference type="Proteomes" id="UP000054359"/>
    </source>
</evidence>
<keyword evidence="3" id="KW-1185">Reference proteome</keyword>
<sequence length="176" mass="20029">MPLGMFTEQPQEEHQKSQNQPRIRITDVNDQTFSYASEGSLSVHPDLQRSEALPLRCILPTSPDRRSSTAMKSKPVAHNEDPAVIKPLIAGRCSIEDDTGKQVPIPTTIPTLQSTTTRQALHHLSPRSIEEFKFDPRKLKRQYRSRLEKQLRQLVVTSFLGVFLCLLKIYDVFGPH</sequence>
<evidence type="ECO:0000313" key="2">
    <source>
        <dbReference type="EMBL" id="KFM73207.1"/>
    </source>
</evidence>
<dbReference type="OrthoDB" id="10066605at2759"/>
<name>A0A087U768_STEMI</name>
<dbReference type="Proteomes" id="UP000054359">
    <property type="component" value="Unassembled WGS sequence"/>
</dbReference>
<feature type="non-terminal residue" evidence="2">
    <location>
        <position position="176"/>
    </location>
</feature>
<accession>A0A087U768</accession>
<dbReference type="AlphaFoldDB" id="A0A087U768"/>
<reference evidence="2 3" key="1">
    <citation type="submission" date="2013-11" db="EMBL/GenBank/DDBJ databases">
        <title>Genome sequencing of Stegodyphus mimosarum.</title>
        <authorList>
            <person name="Bechsgaard J."/>
        </authorList>
    </citation>
    <scope>NUCLEOTIDE SEQUENCE [LARGE SCALE GENOMIC DNA]</scope>
</reference>
<proteinExistence type="predicted"/>
<dbReference type="EMBL" id="KK118530">
    <property type="protein sequence ID" value="KFM73207.1"/>
    <property type="molecule type" value="Genomic_DNA"/>
</dbReference>